<protein>
    <submittedName>
        <fullName evidence="2">Uncharacterized protein</fullName>
    </submittedName>
</protein>
<dbReference type="EMBL" id="UGCV01000006">
    <property type="protein sequence ID" value="STJ14921.1"/>
    <property type="molecule type" value="Genomic_DNA"/>
</dbReference>
<keyword evidence="1" id="KW-0732">Signal</keyword>
<name>A0A376VSB6_ECOLX</name>
<accession>A0A376VSB6</accession>
<dbReference type="Proteomes" id="UP000254716">
    <property type="component" value="Unassembled WGS sequence"/>
</dbReference>
<proteinExistence type="predicted"/>
<evidence type="ECO:0000256" key="1">
    <source>
        <dbReference type="SAM" id="SignalP"/>
    </source>
</evidence>
<gene>
    <name evidence="2" type="ORF">NCTC9081_00263</name>
</gene>
<evidence type="ECO:0000313" key="3">
    <source>
        <dbReference type="Proteomes" id="UP000254716"/>
    </source>
</evidence>
<evidence type="ECO:0000313" key="2">
    <source>
        <dbReference type="EMBL" id="STJ14921.1"/>
    </source>
</evidence>
<dbReference type="AlphaFoldDB" id="A0A376VSB6"/>
<feature type="chain" id="PRO_5016780690" evidence="1">
    <location>
        <begin position="22"/>
        <end position="123"/>
    </location>
</feature>
<feature type="signal peptide" evidence="1">
    <location>
        <begin position="1"/>
        <end position="21"/>
    </location>
</feature>
<reference evidence="2 3" key="1">
    <citation type="submission" date="2018-06" db="EMBL/GenBank/DDBJ databases">
        <authorList>
            <consortium name="Pathogen Informatics"/>
            <person name="Doyle S."/>
        </authorList>
    </citation>
    <scope>NUCLEOTIDE SEQUENCE [LARGE SCALE GENOMIC DNA]</scope>
    <source>
        <strain evidence="2 3">NCTC9081</strain>
    </source>
</reference>
<sequence length="123" mass="14137">MKKCVPVLLFSVLSASVASHADSNVFQQKAEKTKNGIVADVNARQKMFSKRLEIQLQIDELRAKLAGTRDAKKERICVKNWSLWSCKRNPYADGGVFSPVSSITFLPFRYLRARRMRLAWYRV</sequence>
<organism evidence="2 3">
    <name type="scientific">Escherichia coli</name>
    <dbReference type="NCBI Taxonomy" id="562"/>
    <lineage>
        <taxon>Bacteria</taxon>
        <taxon>Pseudomonadati</taxon>
        <taxon>Pseudomonadota</taxon>
        <taxon>Gammaproteobacteria</taxon>
        <taxon>Enterobacterales</taxon>
        <taxon>Enterobacteriaceae</taxon>
        <taxon>Escherichia</taxon>
    </lineage>
</organism>